<dbReference type="Pfam" id="PF00069">
    <property type="entry name" value="Pkinase"/>
    <property type="match status" value="1"/>
</dbReference>
<name>A0ABS2NSA2_9FIRM</name>
<evidence type="ECO:0000256" key="6">
    <source>
        <dbReference type="ARBA" id="ARBA00022840"/>
    </source>
</evidence>
<keyword evidence="2" id="KW-0723">Serine/threonine-protein kinase</keyword>
<dbReference type="CDD" id="cd14014">
    <property type="entry name" value="STKc_PknB_like"/>
    <property type="match status" value="1"/>
</dbReference>
<evidence type="ECO:0000256" key="4">
    <source>
        <dbReference type="ARBA" id="ARBA00022741"/>
    </source>
</evidence>
<comment type="caution">
    <text evidence="14">The sequence shown here is derived from an EMBL/GenBank/DDBJ whole genome shotgun (WGS) entry which is preliminary data.</text>
</comment>
<evidence type="ECO:0000256" key="9">
    <source>
        <dbReference type="PROSITE-ProRule" id="PRU10141"/>
    </source>
</evidence>
<dbReference type="InterPro" id="IPR000719">
    <property type="entry name" value="Prot_kinase_dom"/>
</dbReference>
<dbReference type="SMART" id="SM00220">
    <property type="entry name" value="S_TKc"/>
    <property type="match status" value="1"/>
</dbReference>
<dbReference type="PROSITE" id="PS50011">
    <property type="entry name" value="PROTEIN_KINASE_DOM"/>
    <property type="match status" value="1"/>
</dbReference>
<dbReference type="GO" id="GO:0004674">
    <property type="term" value="F:protein serine/threonine kinase activity"/>
    <property type="evidence" value="ECO:0007669"/>
    <property type="project" value="UniProtKB-EC"/>
</dbReference>
<evidence type="ECO:0000259" key="12">
    <source>
        <dbReference type="PROSITE" id="PS50011"/>
    </source>
</evidence>
<organism evidence="14 15">
    <name type="scientific">Alkaliphilus hydrothermalis</name>
    <dbReference type="NCBI Taxonomy" id="1482730"/>
    <lineage>
        <taxon>Bacteria</taxon>
        <taxon>Bacillati</taxon>
        <taxon>Bacillota</taxon>
        <taxon>Clostridia</taxon>
        <taxon>Peptostreptococcales</taxon>
        <taxon>Natronincolaceae</taxon>
        <taxon>Alkaliphilus</taxon>
    </lineage>
</organism>
<keyword evidence="6 9" id="KW-0067">ATP-binding</keyword>
<comment type="catalytic activity">
    <reaction evidence="7">
        <text>L-threonyl-[protein] + ATP = O-phospho-L-threonyl-[protein] + ADP + H(+)</text>
        <dbReference type="Rhea" id="RHEA:46608"/>
        <dbReference type="Rhea" id="RHEA-COMP:11060"/>
        <dbReference type="Rhea" id="RHEA-COMP:11605"/>
        <dbReference type="ChEBI" id="CHEBI:15378"/>
        <dbReference type="ChEBI" id="CHEBI:30013"/>
        <dbReference type="ChEBI" id="CHEBI:30616"/>
        <dbReference type="ChEBI" id="CHEBI:61977"/>
        <dbReference type="ChEBI" id="CHEBI:456216"/>
        <dbReference type="EC" id="2.7.11.1"/>
    </reaction>
</comment>
<gene>
    <name evidence="14" type="ORF">JOC73_002419</name>
</gene>
<dbReference type="Pfam" id="PF03793">
    <property type="entry name" value="PASTA"/>
    <property type="match status" value="3"/>
</dbReference>
<feature type="domain" description="Protein kinase" evidence="12">
    <location>
        <begin position="10"/>
        <end position="269"/>
    </location>
</feature>
<dbReference type="InterPro" id="IPR011009">
    <property type="entry name" value="Kinase-like_dom_sf"/>
</dbReference>
<dbReference type="PANTHER" id="PTHR43289:SF34">
    <property type="entry name" value="SERINE_THREONINE-PROTEIN KINASE YBDM-RELATED"/>
    <property type="match status" value="1"/>
</dbReference>
<keyword evidence="5 14" id="KW-0418">Kinase</keyword>
<dbReference type="Proteomes" id="UP001314796">
    <property type="component" value="Unassembled WGS sequence"/>
</dbReference>
<evidence type="ECO:0000256" key="3">
    <source>
        <dbReference type="ARBA" id="ARBA00022679"/>
    </source>
</evidence>
<evidence type="ECO:0000256" key="5">
    <source>
        <dbReference type="ARBA" id="ARBA00022777"/>
    </source>
</evidence>
<evidence type="ECO:0000256" key="2">
    <source>
        <dbReference type="ARBA" id="ARBA00022527"/>
    </source>
</evidence>
<keyword evidence="11" id="KW-0812">Transmembrane</keyword>
<dbReference type="Gene3D" id="3.30.200.20">
    <property type="entry name" value="Phosphorylase Kinase, domain 1"/>
    <property type="match status" value="1"/>
</dbReference>
<evidence type="ECO:0000259" key="13">
    <source>
        <dbReference type="PROSITE" id="PS51178"/>
    </source>
</evidence>
<keyword evidence="11" id="KW-0472">Membrane</keyword>
<dbReference type="SUPFAM" id="SSF56112">
    <property type="entry name" value="Protein kinase-like (PK-like)"/>
    <property type="match status" value="1"/>
</dbReference>
<feature type="domain" description="PASTA" evidence="13">
    <location>
        <begin position="419"/>
        <end position="485"/>
    </location>
</feature>
<evidence type="ECO:0000313" key="14">
    <source>
        <dbReference type="EMBL" id="MBM7615845.1"/>
    </source>
</evidence>
<evidence type="ECO:0000313" key="15">
    <source>
        <dbReference type="Proteomes" id="UP001314796"/>
    </source>
</evidence>
<proteinExistence type="predicted"/>
<dbReference type="PROSITE" id="PS00108">
    <property type="entry name" value="PROTEIN_KINASE_ST"/>
    <property type="match status" value="1"/>
</dbReference>
<feature type="binding site" evidence="9">
    <location>
        <position position="39"/>
    </location>
    <ligand>
        <name>ATP</name>
        <dbReference type="ChEBI" id="CHEBI:30616"/>
    </ligand>
</feature>
<dbReference type="SMART" id="SM00740">
    <property type="entry name" value="PASTA"/>
    <property type="match status" value="3"/>
</dbReference>
<feature type="domain" description="PASTA" evidence="13">
    <location>
        <begin position="486"/>
        <end position="555"/>
    </location>
</feature>
<dbReference type="EC" id="2.7.11.1" evidence="1"/>
<dbReference type="Gene3D" id="1.10.510.10">
    <property type="entry name" value="Transferase(Phosphotransferase) domain 1"/>
    <property type="match status" value="1"/>
</dbReference>
<sequence>MIGKILGNRYEIVEKIGGGGMAVVYKAKCNLLNRFVAVKILRGEFTNDKDLIDKFKRESQAAASLSHPNVVNIYDVGESEEIYYIVMEYVAGKTLKELIKEKGKLANEEIVDVSRQIAFALRHAHHNHIIHRDIKPHNILVTADHRAKVTDFGIALAATSSTITNAGSVIGSVHYFSPEQARGGYTDEKSDLYSLGITMYEMATGRVPFEGDSPISVALKHIQEKPTKPSQLNPEISKTLEDIILKLMTKEQSARYQNTEELLEDLSRLKNNPNANVVYHGKISEEDSPTQIIPAISDEDLKKNKKEEAPEVSEKKKKKKVKKSVVFSAVFAALILALAFTFGFYYFGGFLGTPEVEVPAFVGLSREEAVALADELKLGLNIKEKYSSEVELDHVISQNPDEGMKVKEGFNIQLLISQGVKQVEVPDLVFKDELDVPYILRNANLVEGEKELEFSDLPAGQVIRQNPRAGAEVPQDSSVDVVISKGPEKVIFLMPNLVGRDLDAVRRTLDQLKLIEGPIKEEYSDEYDVNEVISQSIPAATEVEENTVINLVVSKGPKIEEQPQQPVAPPTTETPAQGDNGNGEGDGDSGEEDEENTVTKTSKSVTIKLDSYSGVIKLDIYLITSTGKKLVHSKLHDIEKDGKRAIFNMTGSGKQTLEIYVNGHLHGEPVVINF</sequence>
<evidence type="ECO:0000256" key="11">
    <source>
        <dbReference type="SAM" id="Phobius"/>
    </source>
</evidence>
<feature type="domain" description="PASTA" evidence="13">
    <location>
        <begin position="352"/>
        <end position="418"/>
    </location>
</feature>
<dbReference type="PANTHER" id="PTHR43289">
    <property type="entry name" value="MITOGEN-ACTIVATED PROTEIN KINASE KINASE KINASE 20-RELATED"/>
    <property type="match status" value="1"/>
</dbReference>
<evidence type="ECO:0000256" key="8">
    <source>
        <dbReference type="ARBA" id="ARBA00048679"/>
    </source>
</evidence>
<keyword evidence="3 14" id="KW-0808">Transferase</keyword>
<dbReference type="EMBL" id="JAFBEE010000018">
    <property type="protein sequence ID" value="MBM7615845.1"/>
    <property type="molecule type" value="Genomic_DNA"/>
</dbReference>
<keyword evidence="4 9" id="KW-0547">Nucleotide-binding</keyword>
<dbReference type="RefSeq" id="WP_204403494.1">
    <property type="nucleotide sequence ID" value="NZ_JAFBEE010000018.1"/>
</dbReference>
<evidence type="ECO:0000256" key="7">
    <source>
        <dbReference type="ARBA" id="ARBA00047899"/>
    </source>
</evidence>
<dbReference type="InterPro" id="IPR017441">
    <property type="entry name" value="Protein_kinase_ATP_BS"/>
</dbReference>
<dbReference type="NCBIfam" id="NF033483">
    <property type="entry name" value="PknB_PASTA_kin"/>
    <property type="match status" value="1"/>
</dbReference>
<dbReference type="InterPro" id="IPR005543">
    <property type="entry name" value="PASTA_dom"/>
</dbReference>
<keyword evidence="15" id="KW-1185">Reference proteome</keyword>
<dbReference type="Gene3D" id="3.30.10.20">
    <property type="match status" value="3"/>
</dbReference>
<feature type="transmembrane region" description="Helical" evidence="11">
    <location>
        <begin position="325"/>
        <end position="347"/>
    </location>
</feature>
<accession>A0ABS2NSA2</accession>
<reference evidence="14 15" key="1">
    <citation type="submission" date="2021-01" db="EMBL/GenBank/DDBJ databases">
        <title>Genomic Encyclopedia of Type Strains, Phase IV (KMG-IV): sequencing the most valuable type-strain genomes for metagenomic binning, comparative biology and taxonomic classification.</title>
        <authorList>
            <person name="Goeker M."/>
        </authorList>
    </citation>
    <scope>NUCLEOTIDE SEQUENCE [LARGE SCALE GENOMIC DNA]</scope>
    <source>
        <strain evidence="14 15">DSM 25890</strain>
    </source>
</reference>
<feature type="region of interest" description="Disordered" evidence="10">
    <location>
        <begin position="555"/>
        <end position="602"/>
    </location>
</feature>
<protein>
    <recommendedName>
        <fullName evidence="1">non-specific serine/threonine protein kinase</fullName>
        <ecNumber evidence="1">2.7.11.1</ecNumber>
    </recommendedName>
</protein>
<evidence type="ECO:0000256" key="1">
    <source>
        <dbReference type="ARBA" id="ARBA00012513"/>
    </source>
</evidence>
<feature type="compositionally biased region" description="Acidic residues" evidence="10">
    <location>
        <begin position="585"/>
        <end position="596"/>
    </location>
</feature>
<dbReference type="CDD" id="cd06577">
    <property type="entry name" value="PASTA_pknB"/>
    <property type="match status" value="3"/>
</dbReference>
<dbReference type="PROSITE" id="PS51178">
    <property type="entry name" value="PASTA"/>
    <property type="match status" value="3"/>
</dbReference>
<dbReference type="InterPro" id="IPR008271">
    <property type="entry name" value="Ser/Thr_kinase_AS"/>
</dbReference>
<evidence type="ECO:0000256" key="10">
    <source>
        <dbReference type="SAM" id="MobiDB-lite"/>
    </source>
</evidence>
<dbReference type="PROSITE" id="PS00107">
    <property type="entry name" value="PROTEIN_KINASE_ATP"/>
    <property type="match status" value="1"/>
</dbReference>
<keyword evidence="11" id="KW-1133">Transmembrane helix</keyword>
<comment type="catalytic activity">
    <reaction evidence="8">
        <text>L-seryl-[protein] + ATP = O-phospho-L-seryl-[protein] + ADP + H(+)</text>
        <dbReference type="Rhea" id="RHEA:17989"/>
        <dbReference type="Rhea" id="RHEA-COMP:9863"/>
        <dbReference type="Rhea" id="RHEA-COMP:11604"/>
        <dbReference type="ChEBI" id="CHEBI:15378"/>
        <dbReference type="ChEBI" id="CHEBI:29999"/>
        <dbReference type="ChEBI" id="CHEBI:30616"/>
        <dbReference type="ChEBI" id="CHEBI:83421"/>
        <dbReference type="ChEBI" id="CHEBI:456216"/>
        <dbReference type="EC" id="2.7.11.1"/>
    </reaction>
</comment>